<protein>
    <submittedName>
        <fullName evidence="2">Amidohydrolase</fullName>
    </submittedName>
</protein>
<dbReference type="SUPFAM" id="SSF51338">
    <property type="entry name" value="Composite domain of metallo-dependent hydrolases"/>
    <property type="match status" value="1"/>
</dbReference>
<comment type="caution">
    <text evidence="2">The sequence shown here is derived from an EMBL/GenBank/DDBJ whole genome shotgun (WGS) entry which is preliminary data.</text>
</comment>
<proteinExistence type="predicted"/>
<keyword evidence="3" id="KW-1185">Reference proteome</keyword>
<organism evidence="2 3">
    <name type="scientific">Salinicoccus cyprini</name>
    <dbReference type="NCBI Taxonomy" id="2493691"/>
    <lineage>
        <taxon>Bacteria</taxon>
        <taxon>Bacillati</taxon>
        <taxon>Bacillota</taxon>
        <taxon>Bacilli</taxon>
        <taxon>Bacillales</taxon>
        <taxon>Staphylococcaceae</taxon>
        <taxon>Salinicoccus</taxon>
    </lineage>
</organism>
<evidence type="ECO:0000313" key="3">
    <source>
        <dbReference type="Proteomes" id="UP000315103"/>
    </source>
</evidence>
<dbReference type="OrthoDB" id="9767366at2"/>
<keyword evidence="2" id="KW-0378">Hydrolase</keyword>
<dbReference type="Gene3D" id="3.20.20.140">
    <property type="entry name" value="Metal-dependent hydrolases"/>
    <property type="match status" value="1"/>
</dbReference>
<dbReference type="CDD" id="cd01300">
    <property type="entry name" value="YtcJ_like"/>
    <property type="match status" value="1"/>
</dbReference>
<dbReference type="Gene3D" id="3.10.310.70">
    <property type="match status" value="1"/>
</dbReference>
<sequence>MMTTVLIKNANIIDMVMDTPYLGDILVEDGKIVHIDAEIAAGEEEVLDAEGRFLIPGFIDTHSHLLLYGLYKSLVDLTPQTVGSIDEIKAALQARVDTTPDGEWVVGHGYSEIELAEDRHITIDELDAISTDHPIYIRHSSAHMGVANSRALEIAGINEETKDPDGGYFARTDGRLNGLLFELPAVEMLLPHLPKPSKAEMIEALKAAQTDYISKGITTATEACVGLAHGKDDYDAFTAYIQQNNDMKLRLMIDYQLMLESESLKGLSFDELKQRIEGLSDGQCTLDSAKFFQDGSIQINTAALTENYHNVDDKSHIIIPQDKLEDLYMDFARRGYPLTTHGNGDAAIESIIEAYSKVNTMADYDEVTRIEHIQTGKYADIEAMKANDIEGSFFTNHIYYYGDKHYEKFLGPARAEKMDPARWAEDLGVLYTLHSDCPVTPISPLDTIRIACDRTTKSGRVLGEDMKLSRFEALKAMTISGAKLNRTESENGSVEIGKAADFVLLDENPLDEDIVLEDDLILYTFIDGRLVYKRD</sequence>
<dbReference type="GO" id="GO:0016810">
    <property type="term" value="F:hydrolase activity, acting on carbon-nitrogen (but not peptide) bonds"/>
    <property type="evidence" value="ECO:0007669"/>
    <property type="project" value="InterPro"/>
</dbReference>
<dbReference type="AlphaFoldDB" id="A0A558AS41"/>
<evidence type="ECO:0000313" key="2">
    <source>
        <dbReference type="EMBL" id="TVT27085.1"/>
    </source>
</evidence>
<dbReference type="Proteomes" id="UP000315103">
    <property type="component" value="Unassembled WGS sequence"/>
</dbReference>
<dbReference type="InterPro" id="IPR013108">
    <property type="entry name" value="Amidohydro_3"/>
</dbReference>
<dbReference type="Gene3D" id="2.30.40.10">
    <property type="entry name" value="Urease, subunit C, domain 1"/>
    <property type="match status" value="1"/>
</dbReference>
<evidence type="ECO:0000259" key="1">
    <source>
        <dbReference type="Pfam" id="PF07969"/>
    </source>
</evidence>
<dbReference type="EMBL" id="VMSJ01000005">
    <property type="protein sequence ID" value="TVT27085.1"/>
    <property type="molecule type" value="Genomic_DNA"/>
</dbReference>
<feature type="domain" description="Amidohydrolase 3" evidence="1">
    <location>
        <begin position="45"/>
        <end position="532"/>
    </location>
</feature>
<dbReference type="PANTHER" id="PTHR22642">
    <property type="entry name" value="IMIDAZOLONEPROPIONASE"/>
    <property type="match status" value="1"/>
</dbReference>
<dbReference type="InterPro" id="IPR011059">
    <property type="entry name" value="Metal-dep_hydrolase_composite"/>
</dbReference>
<dbReference type="SUPFAM" id="SSF51556">
    <property type="entry name" value="Metallo-dependent hydrolases"/>
    <property type="match status" value="1"/>
</dbReference>
<dbReference type="InterPro" id="IPR033932">
    <property type="entry name" value="YtcJ-like"/>
</dbReference>
<dbReference type="Pfam" id="PF07969">
    <property type="entry name" value="Amidohydro_3"/>
    <property type="match status" value="1"/>
</dbReference>
<dbReference type="PANTHER" id="PTHR22642:SF2">
    <property type="entry name" value="PROTEIN LONG AFTER FAR-RED 3"/>
    <property type="match status" value="1"/>
</dbReference>
<name>A0A558AS41_9STAP</name>
<reference evidence="2 3" key="1">
    <citation type="submission" date="2019-07" db="EMBL/GenBank/DDBJ databases">
        <title>Salinicoccus cyprini sp. nov., isolated from gastro-intestinal tract of mirror carp, Cyprinus carpio var. specularis, collected from Gobind Sagar Reservoir, Himachal Pradesh, India.</title>
        <authorList>
            <person name="Talwar C."/>
            <person name="Singh A.K."/>
            <person name="Lal R."/>
            <person name="Negi R.K."/>
        </authorList>
    </citation>
    <scope>NUCLEOTIDE SEQUENCE [LARGE SCALE GENOMIC DNA]</scope>
    <source>
        <strain evidence="2 3">CT19</strain>
    </source>
</reference>
<accession>A0A558AS41</accession>
<gene>
    <name evidence="2" type="ORF">FO441_11335</name>
</gene>
<dbReference type="InterPro" id="IPR032466">
    <property type="entry name" value="Metal_Hydrolase"/>
</dbReference>